<feature type="compositionally biased region" description="Basic residues" evidence="3">
    <location>
        <begin position="158"/>
        <end position="168"/>
    </location>
</feature>
<keyword evidence="1 2" id="KW-0103">Bromodomain</keyword>
<feature type="domain" description="Bromo" evidence="4">
    <location>
        <begin position="25"/>
        <end position="97"/>
    </location>
</feature>
<keyword evidence="6" id="KW-1185">Reference proteome</keyword>
<feature type="region of interest" description="Disordered" evidence="3">
    <location>
        <begin position="221"/>
        <end position="343"/>
    </location>
</feature>
<evidence type="ECO:0000256" key="2">
    <source>
        <dbReference type="PROSITE-ProRule" id="PRU00035"/>
    </source>
</evidence>
<dbReference type="Proteomes" id="UP001363151">
    <property type="component" value="Unassembled WGS sequence"/>
</dbReference>
<dbReference type="PRINTS" id="PR00503">
    <property type="entry name" value="BROMODOMAIN"/>
</dbReference>
<dbReference type="Gene3D" id="1.20.920.10">
    <property type="entry name" value="Bromodomain-like"/>
    <property type="match status" value="1"/>
</dbReference>
<dbReference type="EMBL" id="JBBJCI010000087">
    <property type="protein sequence ID" value="KAK7248688.1"/>
    <property type="molecule type" value="Genomic_DNA"/>
</dbReference>
<dbReference type="InterPro" id="IPR001487">
    <property type="entry name" value="Bromodomain"/>
</dbReference>
<evidence type="ECO:0000313" key="5">
    <source>
        <dbReference type="EMBL" id="KAK7248688.1"/>
    </source>
</evidence>
<dbReference type="InterPro" id="IPR036427">
    <property type="entry name" value="Bromodomain-like_sf"/>
</dbReference>
<name>A0ABR1G686_AURAN</name>
<gene>
    <name evidence="5" type="ORF">SO694_00040147</name>
</gene>
<dbReference type="PANTHER" id="PTHR45926">
    <property type="entry name" value="OSJNBA0053K19.4 PROTEIN"/>
    <property type="match status" value="1"/>
</dbReference>
<organism evidence="5 6">
    <name type="scientific">Aureococcus anophagefferens</name>
    <name type="common">Harmful bloom alga</name>
    <dbReference type="NCBI Taxonomy" id="44056"/>
    <lineage>
        <taxon>Eukaryota</taxon>
        <taxon>Sar</taxon>
        <taxon>Stramenopiles</taxon>
        <taxon>Ochrophyta</taxon>
        <taxon>Pelagophyceae</taxon>
        <taxon>Pelagomonadales</taxon>
        <taxon>Pelagomonadaceae</taxon>
        <taxon>Aureococcus</taxon>
    </lineage>
</organism>
<feature type="compositionally biased region" description="Polar residues" evidence="3">
    <location>
        <begin position="289"/>
        <end position="304"/>
    </location>
</feature>
<feature type="region of interest" description="Disordered" evidence="3">
    <location>
        <begin position="425"/>
        <end position="451"/>
    </location>
</feature>
<protein>
    <recommendedName>
        <fullName evidence="4">Bromo domain-containing protein</fullName>
    </recommendedName>
</protein>
<comment type="caution">
    <text evidence="5">The sequence shown here is derived from an EMBL/GenBank/DDBJ whole genome shotgun (WGS) entry which is preliminary data.</text>
</comment>
<feature type="region of interest" description="Disordered" evidence="3">
    <location>
        <begin position="356"/>
        <end position="396"/>
    </location>
</feature>
<evidence type="ECO:0000259" key="4">
    <source>
        <dbReference type="PROSITE" id="PS50014"/>
    </source>
</evidence>
<accession>A0ABR1G686</accession>
<feature type="compositionally biased region" description="Polar residues" evidence="3">
    <location>
        <begin position="133"/>
        <end position="145"/>
    </location>
</feature>
<dbReference type="SUPFAM" id="SSF47370">
    <property type="entry name" value="Bromodomain"/>
    <property type="match status" value="1"/>
</dbReference>
<feature type="compositionally biased region" description="Low complexity" evidence="3">
    <location>
        <begin position="226"/>
        <end position="238"/>
    </location>
</feature>
<reference evidence="5 6" key="1">
    <citation type="submission" date="2024-03" db="EMBL/GenBank/DDBJ databases">
        <title>Aureococcus anophagefferens CCMP1851 and Kratosvirus quantuckense: Draft genome of a second virus-susceptible host strain in the model system.</title>
        <authorList>
            <person name="Chase E."/>
            <person name="Truchon A.R."/>
            <person name="Schepens W."/>
            <person name="Wilhelm S.W."/>
        </authorList>
    </citation>
    <scope>NUCLEOTIDE SEQUENCE [LARGE SCALE GENOMIC DNA]</scope>
    <source>
        <strain evidence="5 6">CCMP1851</strain>
    </source>
</reference>
<dbReference type="SMART" id="SM00297">
    <property type="entry name" value="BROMO"/>
    <property type="match status" value="1"/>
</dbReference>
<dbReference type="Pfam" id="PF00439">
    <property type="entry name" value="Bromodomain"/>
    <property type="match status" value="1"/>
</dbReference>
<dbReference type="PROSITE" id="PS50014">
    <property type="entry name" value="BROMODOMAIN_2"/>
    <property type="match status" value="1"/>
</dbReference>
<evidence type="ECO:0000313" key="6">
    <source>
        <dbReference type="Proteomes" id="UP001363151"/>
    </source>
</evidence>
<proteinExistence type="predicted"/>
<sequence length="451" mass="47771">MGKDIKNLVRNEEAELWREALKMVLAKKKAFYFRKPVDFVALNIPHYPTIVAKPMDLGTIESKLGRNMYKTRDEFAADVRLVFSNAVLFNKVETHQVHVAAVQLRAFFEDRFKELESGTFRRRDECVGAKKANGQSSGGTRSATRSAAKPAEPEKRATRGKPAAKKGGKPAAKGGTGERAKAAPNPRAPPTTPRDGLVPAAEVLKMQEQLLKLQSEMAALKRQVGADAPSSESSSAAASDDDDDEAMPPPRPRRTPTARGRREAAAKLRFVVPRRGATPAARTVGVAHSPSSDSLPTECVSLNGSSPPSPTPSGLFGDDADPDASLDGSGAGDDGLSPEDCSAYASAIVEMTDDDEIAALGGGASPQARGKRRLDGATPPGPKKHRFTMSPADLSPVPGMEVAKLFRAGSDFGSVLSDSGLDLEAGTSPLWTFDENPPAPIAPIPEETAAE</sequence>
<evidence type="ECO:0000256" key="3">
    <source>
        <dbReference type="SAM" id="MobiDB-lite"/>
    </source>
</evidence>
<feature type="region of interest" description="Disordered" evidence="3">
    <location>
        <begin position="129"/>
        <end position="196"/>
    </location>
</feature>
<evidence type="ECO:0000256" key="1">
    <source>
        <dbReference type="ARBA" id="ARBA00023117"/>
    </source>
</evidence>